<organism evidence="1 2">
    <name type="scientific">Catenuloplanes indicus</name>
    <dbReference type="NCBI Taxonomy" id="137267"/>
    <lineage>
        <taxon>Bacteria</taxon>
        <taxon>Bacillati</taxon>
        <taxon>Actinomycetota</taxon>
        <taxon>Actinomycetes</taxon>
        <taxon>Micromonosporales</taxon>
        <taxon>Micromonosporaceae</taxon>
        <taxon>Catenuloplanes</taxon>
    </lineage>
</organism>
<dbReference type="Pfam" id="PF22091">
    <property type="entry name" value="DUF6941"/>
    <property type="match status" value="1"/>
</dbReference>
<protein>
    <submittedName>
        <fullName evidence="1">Uncharacterized protein</fullName>
    </submittedName>
</protein>
<dbReference type="Proteomes" id="UP001240236">
    <property type="component" value="Unassembled WGS sequence"/>
</dbReference>
<evidence type="ECO:0000313" key="2">
    <source>
        <dbReference type="Proteomes" id="UP001240236"/>
    </source>
</evidence>
<evidence type="ECO:0000313" key="1">
    <source>
        <dbReference type="EMBL" id="MDQ0368694.1"/>
    </source>
</evidence>
<proteinExistence type="predicted"/>
<reference evidence="1 2" key="1">
    <citation type="submission" date="2023-07" db="EMBL/GenBank/DDBJ databases">
        <title>Sequencing the genomes of 1000 actinobacteria strains.</title>
        <authorList>
            <person name="Klenk H.-P."/>
        </authorList>
    </citation>
    <scope>NUCLEOTIDE SEQUENCE [LARGE SCALE GENOMIC DNA]</scope>
    <source>
        <strain evidence="1 2">DSM 44709</strain>
    </source>
</reference>
<sequence>MLWPAGRRKGPTVPELDFLMLCDHVRAEGAIVHLVAAGIDRIYVEQLPGVVPIGIAARVTFADAAVPVDGLPRAELDFQGPDDRTIVSFRGVSSARDVGADAHPDLLRAILAANIALPLQDFGRHRLRFLVGGVLLKTVPFVVVDQPPERA</sequence>
<dbReference type="EMBL" id="JAUSUZ010000001">
    <property type="protein sequence ID" value="MDQ0368694.1"/>
    <property type="molecule type" value="Genomic_DNA"/>
</dbReference>
<keyword evidence="2" id="KW-1185">Reference proteome</keyword>
<name>A0AAE3W389_9ACTN</name>
<gene>
    <name evidence="1" type="ORF">J2S42_005363</name>
</gene>
<accession>A0AAE3W389</accession>
<dbReference type="InterPro" id="IPR054221">
    <property type="entry name" value="DUF6941"/>
</dbReference>
<dbReference type="AlphaFoldDB" id="A0AAE3W389"/>
<comment type="caution">
    <text evidence="1">The sequence shown here is derived from an EMBL/GenBank/DDBJ whole genome shotgun (WGS) entry which is preliminary data.</text>
</comment>